<evidence type="ECO:0000313" key="5">
    <source>
        <dbReference type="Proteomes" id="UP000228621"/>
    </source>
</evidence>
<dbReference type="SUPFAM" id="SSF111369">
    <property type="entry name" value="HlyD-like secretion proteins"/>
    <property type="match status" value="1"/>
</dbReference>
<gene>
    <name evidence="4" type="ORF">CEX98_06935</name>
</gene>
<accession>A0A2A5JST6</accession>
<protein>
    <submittedName>
        <fullName evidence="4">Uncharacterized protein</fullName>
    </submittedName>
</protein>
<evidence type="ECO:0000313" key="4">
    <source>
        <dbReference type="EMBL" id="PCK32456.1"/>
    </source>
</evidence>
<feature type="signal peptide" evidence="3">
    <location>
        <begin position="1"/>
        <end position="25"/>
    </location>
</feature>
<dbReference type="GO" id="GO:1990281">
    <property type="term" value="C:efflux pump complex"/>
    <property type="evidence" value="ECO:0007669"/>
    <property type="project" value="TreeGrafter"/>
</dbReference>
<name>A0A2A5JST6_PSEO7</name>
<comment type="caution">
    <text evidence="4">The sequence shown here is derived from an EMBL/GenBank/DDBJ whole genome shotgun (WGS) entry which is preliminary data.</text>
</comment>
<keyword evidence="3" id="KW-0732">Signal</keyword>
<dbReference type="EMBL" id="NKHF01000029">
    <property type="protein sequence ID" value="PCK32456.1"/>
    <property type="molecule type" value="Genomic_DNA"/>
</dbReference>
<feature type="coiled-coil region" evidence="2">
    <location>
        <begin position="145"/>
        <end position="172"/>
    </location>
</feature>
<keyword evidence="5" id="KW-1185">Reference proteome</keyword>
<evidence type="ECO:0000256" key="3">
    <source>
        <dbReference type="SAM" id="SignalP"/>
    </source>
</evidence>
<dbReference type="Gene3D" id="2.40.50.100">
    <property type="match status" value="1"/>
</dbReference>
<dbReference type="PROSITE" id="PS51257">
    <property type="entry name" value="PROKAR_LIPOPROTEIN"/>
    <property type="match status" value="1"/>
</dbReference>
<feature type="chain" id="PRO_5012630752" evidence="3">
    <location>
        <begin position="26"/>
        <end position="358"/>
    </location>
</feature>
<dbReference type="NCBIfam" id="TIGR01730">
    <property type="entry name" value="RND_mfp"/>
    <property type="match status" value="1"/>
</dbReference>
<dbReference type="PANTHER" id="PTHR30469">
    <property type="entry name" value="MULTIDRUG RESISTANCE PROTEIN MDTA"/>
    <property type="match status" value="1"/>
</dbReference>
<comment type="similarity">
    <text evidence="1">Belongs to the membrane fusion protein (MFP) (TC 8.A.1) family.</text>
</comment>
<evidence type="ECO:0000256" key="2">
    <source>
        <dbReference type="SAM" id="Coils"/>
    </source>
</evidence>
<evidence type="ECO:0000256" key="1">
    <source>
        <dbReference type="ARBA" id="ARBA00009477"/>
    </source>
</evidence>
<dbReference type="AlphaFoldDB" id="A0A2A5JST6"/>
<sequence>MYMFFKLVFLLLTAVLSGCSEGPKAKPIEKQVTPAVFTAVELAETVPARHFYSRIVGSDVIYVASLSEGRIESSTAYSGKVVKQGEVLASLYSPYLKAQLREKQALLTSAKRASQQAKLDFARTEKLFAKKLVSDSSLDVARLELTTREQQVRSAEALVEEAQNALNENQIVAQSDGIVTDVYARSGDVVNSGQAIFQLQTLTTLKAEFLLPEQEYIGLSINQPVTIFVPSINKTLTGKVIEKSLPSMTVGRLFKLTVDLFNQNAELVGLLTRLELAISAAPPFKVPASAVHYDVNDQAYVFVAKPEFKRINVKVLGNQGDKVLVTAPQLADNNVLTTSAAKLGFNLAMLGSKGHGKK</sequence>
<dbReference type="PANTHER" id="PTHR30469:SF15">
    <property type="entry name" value="HLYD FAMILY OF SECRETION PROTEINS"/>
    <property type="match status" value="1"/>
</dbReference>
<dbReference type="Proteomes" id="UP000228621">
    <property type="component" value="Unassembled WGS sequence"/>
</dbReference>
<dbReference type="OrthoDB" id="6312877at2"/>
<keyword evidence="2" id="KW-0175">Coiled coil</keyword>
<organism evidence="4 5">
    <name type="scientific">Pseudoalteromonas piscicida</name>
    <dbReference type="NCBI Taxonomy" id="43662"/>
    <lineage>
        <taxon>Bacteria</taxon>
        <taxon>Pseudomonadati</taxon>
        <taxon>Pseudomonadota</taxon>
        <taxon>Gammaproteobacteria</taxon>
        <taxon>Alteromonadales</taxon>
        <taxon>Pseudoalteromonadaceae</taxon>
        <taxon>Pseudoalteromonas</taxon>
    </lineage>
</organism>
<dbReference type="InterPro" id="IPR006143">
    <property type="entry name" value="RND_pump_MFP"/>
</dbReference>
<dbReference type="Gene3D" id="2.40.30.170">
    <property type="match status" value="1"/>
</dbReference>
<proteinExistence type="inferred from homology"/>
<dbReference type="Gene3D" id="1.10.287.470">
    <property type="entry name" value="Helix hairpin bin"/>
    <property type="match status" value="1"/>
</dbReference>
<dbReference type="GO" id="GO:0015562">
    <property type="term" value="F:efflux transmembrane transporter activity"/>
    <property type="evidence" value="ECO:0007669"/>
    <property type="project" value="TreeGrafter"/>
</dbReference>
<reference evidence="5" key="1">
    <citation type="journal article" date="2019" name="Genome Announc.">
        <title>Draft Genome Sequence of Pseudoalteromonas piscicida Strain 36Y ROTHPW, an Hypersaline Seawater Isolate from the South Coast of Sonora, Mexico.</title>
        <authorList>
            <person name="Sanchez-Diaz R."/>
            <person name="Molina-Garza Z.J."/>
            <person name="Cruz-Suarez L.E."/>
            <person name="Selvin J."/>
            <person name="Kiran G.S."/>
            <person name="Ibarra-Gamez J.C."/>
            <person name="Gomez-Gil B."/>
            <person name="Galaviz-Silva L."/>
        </authorList>
    </citation>
    <scope>NUCLEOTIDE SEQUENCE [LARGE SCALE GENOMIC DNA]</scope>
    <source>
        <strain evidence="5">36Y_RITHPW</strain>
    </source>
</reference>